<keyword evidence="16" id="KW-1185">Reference proteome</keyword>
<keyword evidence="2 11" id="KW-0808">Transferase</keyword>
<dbReference type="InterPro" id="IPR032828">
    <property type="entry name" value="PolyA_RNA-bd"/>
</dbReference>
<reference evidence="15 16" key="1">
    <citation type="submission" date="2021-10" db="EMBL/GenBank/DDBJ databases">
        <authorList>
            <person name="Criscuolo A."/>
        </authorList>
    </citation>
    <scope>NUCLEOTIDE SEQUENCE [LARGE SCALE GENOMIC DNA]</scope>
    <source>
        <strain evidence="16">CIP 111883</strain>
    </source>
</reference>
<evidence type="ECO:0000256" key="7">
    <source>
        <dbReference type="ARBA" id="ARBA00022800"/>
    </source>
</evidence>
<evidence type="ECO:0000259" key="12">
    <source>
        <dbReference type="Pfam" id="PF01743"/>
    </source>
</evidence>
<dbReference type="InterPro" id="IPR043519">
    <property type="entry name" value="NT_sf"/>
</dbReference>
<feature type="binding site" evidence="11">
    <location>
        <position position="158"/>
    </location>
    <ligand>
        <name>ATP</name>
        <dbReference type="ChEBI" id="CHEBI:30616"/>
    </ligand>
</feature>
<feature type="binding site" evidence="11">
    <location>
        <position position="42"/>
    </location>
    <ligand>
        <name>Mg(2+)</name>
        <dbReference type="ChEBI" id="CHEBI:18420"/>
    </ligand>
</feature>
<accession>A0ABN8AHR9</accession>
<evidence type="ECO:0000256" key="2">
    <source>
        <dbReference type="ARBA" id="ARBA00022679"/>
    </source>
</evidence>
<feature type="binding site" evidence="11">
    <location>
        <position position="30"/>
    </location>
    <ligand>
        <name>CTP</name>
        <dbReference type="ChEBI" id="CHEBI:37563"/>
    </ligand>
</feature>
<dbReference type="InterPro" id="IPR023068">
    <property type="entry name" value="CCA-adding_enz_firmicutes"/>
</dbReference>
<dbReference type="EMBL" id="CAKJTJ010000024">
    <property type="protein sequence ID" value="CAG9622628.1"/>
    <property type="molecule type" value="Genomic_DNA"/>
</dbReference>
<comment type="catalytic activity">
    <reaction evidence="11">
        <text>a tRNA with a 3' CCA end + 2 CTP + ATP = a tRNA with a 3' CCACCA end + 3 diphosphate</text>
        <dbReference type="Rhea" id="RHEA:76235"/>
        <dbReference type="Rhea" id="RHEA-COMP:10468"/>
        <dbReference type="Rhea" id="RHEA-COMP:18655"/>
        <dbReference type="ChEBI" id="CHEBI:30616"/>
        <dbReference type="ChEBI" id="CHEBI:33019"/>
        <dbReference type="ChEBI" id="CHEBI:37563"/>
        <dbReference type="ChEBI" id="CHEBI:83071"/>
        <dbReference type="ChEBI" id="CHEBI:195187"/>
    </reaction>
</comment>
<dbReference type="NCBIfam" id="NF009814">
    <property type="entry name" value="PRK13299.1"/>
    <property type="match status" value="1"/>
</dbReference>
<comment type="caution">
    <text evidence="15">The sequence shown here is derived from an EMBL/GenBank/DDBJ whole genome shotgun (WGS) entry which is preliminary data.</text>
</comment>
<dbReference type="Gene3D" id="3.30.460.10">
    <property type="entry name" value="Beta Polymerase, domain 2"/>
    <property type="match status" value="1"/>
</dbReference>
<keyword evidence="6 11" id="KW-0547">Nucleotide-binding</keyword>
<evidence type="ECO:0000313" key="15">
    <source>
        <dbReference type="EMBL" id="CAG9622628.1"/>
    </source>
</evidence>
<feature type="binding site" evidence="11">
    <location>
        <position position="27"/>
    </location>
    <ligand>
        <name>CTP</name>
        <dbReference type="ChEBI" id="CHEBI:37563"/>
    </ligand>
</feature>
<keyword evidence="5 11" id="KW-0479">Metal-binding</keyword>
<evidence type="ECO:0000256" key="3">
    <source>
        <dbReference type="ARBA" id="ARBA00022694"/>
    </source>
</evidence>
<comment type="cofactor">
    <cofactor evidence="1 11">
        <name>Mg(2+)</name>
        <dbReference type="ChEBI" id="CHEBI:18420"/>
    </cofactor>
</comment>
<dbReference type="Pfam" id="PF12627">
    <property type="entry name" value="PolyA_pol_RNAbd"/>
    <property type="match status" value="1"/>
</dbReference>
<dbReference type="InterPro" id="IPR032810">
    <property type="entry name" value="CCA-adding_enz_C"/>
</dbReference>
<keyword evidence="4 11" id="KW-0548">Nucleotidyltransferase</keyword>
<evidence type="ECO:0000259" key="14">
    <source>
        <dbReference type="Pfam" id="PF13735"/>
    </source>
</evidence>
<keyword evidence="8 11" id="KW-0067">ATP-binding</keyword>
<comment type="miscellaneous">
    <text evidence="11">A single active site specifically recognizes both ATP and CTP and is responsible for their addition.</text>
</comment>
<comment type="catalytic activity">
    <reaction evidence="11">
        <text>a tRNA precursor + 2 CTP + ATP = a tRNA with a 3' CCA end + 3 diphosphate</text>
        <dbReference type="Rhea" id="RHEA:14433"/>
        <dbReference type="Rhea" id="RHEA-COMP:10465"/>
        <dbReference type="Rhea" id="RHEA-COMP:10468"/>
        <dbReference type="ChEBI" id="CHEBI:30616"/>
        <dbReference type="ChEBI" id="CHEBI:33019"/>
        <dbReference type="ChEBI" id="CHEBI:37563"/>
        <dbReference type="ChEBI" id="CHEBI:74896"/>
        <dbReference type="ChEBI" id="CHEBI:83071"/>
        <dbReference type="EC" id="2.7.7.72"/>
    </reaction>
</comment>
<evidence type="ECO:0000256" key="11">
    <source>
        <dbReference type="HAMAP-Rule" id="MF_01263"/>
    </source>
</evidence>
<comment type="subunit">
    <text evidence="11">Homodimer.</text>
</comment>
<comment type="similarity">
    <text evidence="11">Belongs to the tRNA nucleotidyltransferase/poly(A) polymerase family. Bacterial CCA-adding enzyme type 3 subfamily.</text>
</comment>
<proteinExistence type="inferred from homology"/>
<sequence>MDKAFHQGMKIIEELEKSGHEAYFVGGSVRDTLMNRAIGDIDIATSATPQDIQRIFPKTIDVGAEHGTIIVLTAENESFEVTTYRTESQYSDNRRPDQVTFVKSLFEDLKRRDFTMNAIAMTKTGTIVDPFQGEKDIKRKIIRSVGIPRERFQEDALRMLRAIRFASQLSFSLESNTFLAIMNDHERLHSISVERKTAEIEKLLAGIGLKYCLELLVKTKLYKHLPELSDKKSKLLELSTKNLCNLNSRSALWAAFVHVLEIEQIDDFLTSWKLPKKVIKAVEHNIAIITNVQKYGWNKELIYQMGLKQSIEAHEVLVALNPDTETSNLHIENLYKSLPIKNKKEIVFNGHDLIKIAGEKRGKWIAELYQDMELAIIHGSTANDRAVLKEWVEKWLQKYEKSY</sequence>
<feature type="binding site" evidence="11">
    <location>
        <position position="112"/>
    </location>
    <ligand>
        <name>ATP</name>
        <dbReference type="ChEBI" id="CHEBI:30616"/>
    </ligand>
</feature>
<evidence type="ECO:0000256" key="1">
    <source>
        <dbReference type="ARBA" id="ARBA00001946"/>
    </source>
</evidence>
<dbReference type="Gene3D" id="1.20.58.560">
    <property type="match status" value="1"/>
</dbReference>
<dbReference type="GO" id="GO:0004810">
    <property type="term" value="F:CCA tRNA nucleotidyltransferase activity"/>
    <property type="evidence" value="ECO:0007669"/>
    <property type="project" value="UniProtKB-EC"/>
</dbReference>
<feature type="binding site" evidence="11">
    <location>
        <position position="161"/>
    </location>
    <ligand>
        <name>ATP</name>
        <dbReference type="ChEBI" id="CHEBI:30616"/>
    </ligand>
</feature>
<dbReference type="Gene3D" id="1.10.246.80">
    <property type="match status" value="1"/>
</dbReference>
<feature type="binding site" evidence="11">
    <location>
        <position position="155"/>
    </location>
    <ligand>
        <name>ATP</name>
        <dbReference type="ChEBI" id="CHEBI:30616"/>
    </ligand>
</feature>
<keyword evidence="3 11" id="KW-0819">tRNA processing</keyword>
<evidence type="ECO:0000256" key="4">
    <source>
        <dbReference type="ARBA" id="ARBA00022695"/>
    </source>
</evidence>
<dbReference type="SUPFAM" id="SSF81301">
    <property type="entry name" value="Nucleotidyltransferase"/>
    <property type="match status" value="1"/>
</dbReference>
<keyword evidence="9 11" id="KW-0460">Magnesium</keyword>
<feature type="domain" description="tRNA nucleotidyltransferase/poly(A) polymerase RNA and SrmB- binding" evidence="13">
    <location>
        <begin position="171"/>
        <end position="230"/>
    </location>
</feature>
<name>A0ABN8AHR9_9BACI</name>
<gene>
    <name evidence="11 15" type="primary">cca</name>
    <name evidence="15" type="ORF">BACCIP111883_03419</name>
</gene>
<feature type="binding site" evidence="11">
    <location>
        <position position="40"/>
    </location>
    <ligand>
        <name>Mg(2+)</name>
        <dbReference type="ChEBI" id="CHEBI:18420"/>
    </ligand>
</feature>
<dbReference type="CDD" id="cd05398">
    <property type="entry name" value="NT_ClassII-CCAase"/>
    <property type="match status" value="1"/>
</dbReference>
<dbReference type="PANTHER" id="PTHR46173">
    <property type="entry name" value="CCA TRNA NUCLEOTIDYLTRANSFERASE 1, MITOCHONDRIAL"/>
    <property type="match status" value="1"/>
</dbReference>
<evidence type="ECO:0000256" key="5">
    <source>
        <dbReference type="ARBA" id="ARBA00022723"/>
    </source>
</evidence>
<protein>
    <recommendedName>
        <fullName evidence="11">CCA-adding enzyme</fullName>
        <ecNumber evidence="11">2.7.7.72</ecNumber>
    </recommendedName>
    <alternativeName>
        <fullName evidence="11">CCA tRNA nucleotidyltransferase</fullName>
    </alternativeName>
    <alternativeName>
        <fullName evidence="11">tRNA CCA-pyrophosphorylase</fullName>
    </alternativeName>
    <alternativeName>
        <fullName evidence="11">tRNA adenylyl-/cytidylyl- transferase</fullName>
    </alternativeName>
    <alternativeName>
        <fullName evidence="11">tRNA nucleotidyltransferase</fullName>
    </alternativeName>
    <alternativeName>
        <fullName evidence="11">tRNA-NT</fullName>
    </alternativeName>
</protein>
<evidence type="ECO:0000256" key="10">
    <source>
        <dbReference type="ARBA" id="ARBA00022884"/>
    </source>
</evidence>
<dbReference type="PANTHER" id="PTHR46173:SF1">
    <property type="entry name" value="CCA TRNA NUCLEOTIDYLTRANSFERASE 1, MITOCHONDRIAL"/>
    <property type="match status" value="1"/>
</dbReference>
<feature type="binding site" evidence="11">
    <location>
        <position position="155"/>
    </location>
    <ligand>
        <name>CTP</name>
        <dbReference type="ChEBI" id="CHEBI:37563"/>
    </ligand>
</feature>
<dbReference type="SUPFAM" id="SSF81891">
    <property type="entry name" value="Poly A polymerase C-terminal region-like"/>
    <property type="match status" value="1"/>
</dbReference>
<feature type="binding site" evidence="11">
    <location>
        <position position="112"/>
    </location>
    <ligand>
        <name>CTP</name>
        <dbReference type="ChEBI" id="CHEBI:37563"/>
    </ligand>
</feature>
<evidence type="ECO:0000256" key="8">
    <source>
        <dbReference type="ARBA" id="ARBA00022840"/>
    </source>
</evidence>
<evidence type="ECO:0000313" key="16">
    <source>
        <dbReference type="Proteomes" id="UP000789833"/>
    </source>
</evidence>
<evidence type="ECO:0000256" key="6">
    <source>
        <dbReference type="ARBA" id="ARBA00022741"/>
    </source>
</evidence>
<dbReference type="InterPro" id="IPR050264">
    <property type="entry name" value="Bact_CCA-adding_enz_type3_sf"/>
</dbReference>
<dbReference type="Proteomes" id="UP000789833">
    <property type="component" value="Unassembled WGS sequence"/>
</dbReference>
<dbReference type="RefSeq" id="WP_230503347.1">
    <property type="nucleotide sequence ID" value="NZ_CAKJTJ010000024.1"/>
</dbReference>
<dbReference type="InterPro" id="IPR002646">
    <property type="entry name" value="PolA_pol_head_dom"/>
</dbReference>
<dbReference type="EC" id="2.7.7.72" evidence="11"/>
<dbReference type="Pfam" id="PF01743">
    <property type="entry name" value="PolyA_pol"/>
    <property type="match status" value="1"/>
</dbReference>
<dbReference type="Pfam" id="PF13735">
    <property type="entry name" value="tRNA_NucTran2_2"/>
    <property type="match status" value="1"/>
</dbReference>
<dbReference type="HAMAP" id="MF_01263">
    <property type="entry name" value="CCA_bact_type3"/>
    <property type="match status" value="1"/>
</dbReference>
<dbReference type="Gene3D" id="1.10.110.30">
    <property type="match status" value="1"/>
</dbReference>
<feature type="binding site" evidence="11">
    <location>
        <position position="27"/>
    </location>
    <ligand>
        <name>ATP</name>
        <dbReference type="ChEBI" id="CHEBI:30616"/>
    </ligand>
</feature>
<feature type="binding site" evidence="11">
    <location>
        <position position="164"/>
    </location>
    <ligand>
        <name>ATP</name>
        <dbReference type="ChEBI" id="CHEBI:30616"/>
    </ligand>
</feature>
<feature type="binding site" evidence="11">
    <location>
        <position position="164"/>
    </location>
    <ligand>
        <name>CTP</name>
        <dbReference type="ChEBI" id="CHEBI:37563"/>
    </ligand>
</feature>
<keyword evidence="10 11" id="KW-0694">RNA-binding</keyword>
<organism evidence="15 16">
    <name type="scientific">Sutcliffiella rhizosphaerae</name>
    <dbReference type="NCBI Taxonomy" id="2880967"/>
    <lineage>
        <taxon>Bacteria</taxon>
        <taxon>Bacillati</taxon>
        <taxon>Bacillota</taxon>
        <taxon>Bacilli</taxon>
        <taxon>Bacillales</taxon>
        <taxon>Bacillaceae</taxon>
        <taxon>Sutcliffiella</taxon>
    </lineage>
</organism>
<evidence type="ECO:0000259" key="13">
    <source>
        <dbReference type="Pfam" id="PF12627"/>
    </source>
</evidence>
<feature type="binding site" evidence="11">
    <location>
        <position position="161"/>
    </location>
    <ligand>
        <name>CTP</name>
        <dbReference type="ChEBI" id="CHEBI:37563"/>
    </ligand>
</feature>
<feature type="binding site" evidence="11">
    <location>
        <position position="30"/>
    </location>
    <ligand>
        <name>ATP</name>
        <dbReference type="ChEBI" id="CHEBI:30616"/>
    </ligand>
</feature>
<evidence type="ECO:0000256" key="9">
    <source>
        <dbReference type="ARBA" id="ARBA00022842"/>
    </source>
</evidence>
<keyword evidence="7 11" id="KW-0692">RNA repair</keyword>
<feature type="domain" description="Poly A polymerase head" evidence="12">
    <location>
        <begin position="22"/>
        <end position="143"/>
    </location>
</feature>
<feature type="binding site" evidence="11">
    <location>
        <position position="158"/>
    </location>
    <ligand>
        <name>CTP</name>
        <dbReference type="ChEBI" id="CHEBI:37563"/>
    </ligand>
</feature>
<comment type="function">
    <text evidence="11">Catalyzes the addition and repair of the essential 3'-terminal CCA sequence in tRNAs without using a nucleic acid template. Adds these three nucleotides in the order of C, C, and A to the tRNA nucleotide-73, using CTP and ATP as substrates and producing inorganic pyrophosphate. tRNA 3'-terminal CCA addition is required both for tRNA processing and repair. Also involved in tRNA surveillance by mediating tandem CCA addition to generate a CCACCA at the 3' terminus of unstable tRNAs. While stable tRNAs receive only 3'-terminal CCA, unstable tRNAs are marked with CCACCA and rapidly degraded.</text>
</comment>
<feature type="domain" description="CCA-adding enzyme C-terminal" evidence="14">
    <location>
        <begin position="246"/>
        <end position="392"/>
    </location>
</feature>